<dbReference type="Pfam" id="PF02887">
    <property type="entry name" value="PK_C"/>
    <property type="match status" value="1"/>
</dbReference>
<evidence type="ECO:0000256" key="7">
    <source>
        <dbReference type="ARBA" id="ARBA00022741"/>
    </source>
</evidence>
<keyword evidence="7" id="KW-0547">Nucleotide-binding</keyword>
<dbReference type="EMBL" id="JALJOS010000007">
    <property type="protein sequence ID" value="KAK9836565.1"/>
    <property type="molecule type" value="Genomic_DNA"/>
</dbReference>
<feature type="domain" description="Pyruvate kinase C-terminal" evidence="17">
    <location>
        <begin position="469"/>
        <end position="580"/>
    </location>
</feature>
<evidence type="ECO:0000256" key="4">
    <source>
        <dbReference type="ARBA" id="ARBA00012142"/>
    </source>
</evidence>
<evidence type="ECO:0000256" key="3">
    <source>
        <dbReference type="ARBA" id="ARBA00008663"/>
    </source>
</evidence>
<evidence type="ECO:0000256" key="6">
    <source>
        <dbReference type="ARBA" id="ARBA00022723"/>
    </source>
</evidence>
<keyword evidence="12" id="KW-0670">Pyruvate</keyword>
<keyword evidence="6" id="KW-0479">Metal-binding</keyword>
<dbReference type="GO" id="GO:0030955">
    <property type="term" value="F:potassium ion binding"/>
    <property type="evidence" value="ECO:0007669"/>
    <property type="project" value="InterPro"/>
</dbReference>
<evidence type="ECO:0000259" key="17">
    <source>
        <dbReference type="Pfam" id="PF02887"/>
    </source>
</evidence>
<dbReference type="InterPro" id="IPR015813">
    <property type="entry name" value="Pyrv/PenolPyrv_kinase-like_dom"/>
</dbReference>
<dbReference type="Pfam" id="PF00224">
    <property type="entry name" value="PK"/>
    <property type="match status" value="1"/>
</dbReference>
<dbReference type="InterPro" id="IPR011037">
    <property type="entry name" value="Pyrv_Knase-like_insert_dom_sf"/>
</dbReference>
<evidence type="ECO:0000256" key="12">
    <source>
        <dbReference type="ARBA" id="ARBA00023317"/>
    </source>
</evidence>
<dbReference type="InterPro" id="IPR015806">
    <property type="entry name" value="Pyrv_Knase_insert_dom_sf"/>
</dbReference>
<evidence type="ECO:0000313" key="19">
    <source>
        <dbReference type="Proteomes" id="UP001438707"/>
    </source>
</evidence>
<dbReference type="Proteomes" id="UP001438707">
    <property type="component" value="Unassembled WGS sequence"/>
</dbReference>
<feature type="compositionally biased region" description="Low complexity" evidence="15">
    <location>
        <begin position="666"/>
        <end position="682"/>
    </location>
</feature>
<dbReference type="GO" id="GO:0005524">
    <property type="term" value="F:ATP binding"/>
    <property type="evidence" value="ECO:0007669"/>
    <property type="project" value="UniProtKB-KW"/>
</dbReference>
<keyword evidence="5 14" id="KW-0808">Transferase</keyword>
<dbReference type="GO" id="GO:0004743">
    <property type="term" value="F:pyruvate kinase activity"/>
    <property type="evidence" value="ECO:0007669"/>
    <property type="project" value="UniProtKB-EC"/>
</dbReference>
<reference evidence="18 19" key="1">
    <citation type="journal article" date="2024" name="Nat. Commun.">
        <title>Phylogenomics reveals the evolutionary origins of lichenization in chlorophyte algae.</title>
        <authorList>
            <person name="Puginier C."/>
            <person name="Libourel C."/>
            <person name="Otte J."/>
            <person name="Skaloud P."/>
            <person name="Haon M."/>
            <person name="Grisel S."/>
            <person name="Petersen M."/>
            <person name="Berrin J.G."/>
            <person name="Delaux P.M."/>
            <person name="Dal Grande F."/>
            <person name="Keller J."/>
        </authorList>
    </citation>
    <scope>NUCLEOTIDE SEQUENCE [LARGE SCALE GENOMIC DNA]</scope>
    <source>
        <strain evidence="18 19">SAG 2145</strain>
    </source>
</reference>
<evidence type="ECO:0000256" key="13">
    <source>
        <dbReference type="ARBA" id="ARBA00048152"/>
    </source>
</evidence>
<dbReference type="GO" id="GO:0016301">
    <property type="term" value="F:kinase activity"/>
    <property type="evidence" value="ECO:0007669"/>
    <property type="project" value="UniProtKB-KW"/>
</dbReference>
<dbReference type="PRINTS" id="PR01050">
    <property type="entry name" value="PYRUVTKNASE"/>
</dbReference>
<evidence type="ECO:0000313" key="18">
    <source>
        <dbReference type="EMBL" id="KAK9836565.1"/>
    </source>
</evidence>
<comment type="pathway">
    <text evidence="2 14">Carbohydrate degradation; glycolysis; pyruvate from D-glyceraldehyde 3-phosphate: step 5/5.</text>
</comment>
<feature type="region of interest" description="Disordered" evidence="15">
    <location>
        <begin position="620"/>
        <end position="682"/>
    </location>
</feature>
<dbReference type="InterPro" id="IPR040442">
    <property type="entry name" value="Pyrv_kinase-like_dom_sf"/>
</dbReference>
<evidence type="ECO:0000256" key="10">
    <source>
        <dbReference type="ARBA" id="ARBA00022842"/>
    </source>
</evidence>
<evidence type="ECO:0000259" key="16">
    <source>
        <dbReference type="Pfam" id="PF00224"/>
    </source>
</evidence>
<sequence length="682" mass="73479">MRARPYNRAKTHLLKADDLQSILEPADPRDATFTATKVTVTIGPSCQDVDTICQLLMAGASCARCDLTWGSIDFHRRSLENLNEAMRRTRKLCAVMLDTVGRELIVERGAHLDETGWPIHDSNVSIAPNSKLVLTSKEGAKAGPGVLPISYAHLPDMAEVGDTIFLGRYLVTGSEDSSVYLTVEEVKGEEVICKSANQAPVVLDGLLTIFHTERSADQVNNVQNDLPILCNVDKKALEALCTDYEIDFVSLSFTRTAEDVGAAREYLDSIGMTSTKLLAKLESRQALFNFQSIADASDGLIMSRGNLGLDVLPEKMALVQKAMVQNCNLMGKPLLLTRVVDTMVSSPRPTRAEATDVANAVLDGVDGILLGAETLRGKYPVATVETVLHICKQAEKVFDHNHHFEHLMQEAIEAEVRKGNSPESMRLARNISHMSMGSDPSLTPPQGDSSNNLMNLGATIDSPYMSKLESVASSAVKAADKVAASLIIVFTNTGTTAALVSKYRPPMPILTLVVPHVKSNSLSWKLEGRATARQCAIVRGLLPVLATPSPSGDALLHDAITMSAHNKLVGPKDHVVVVHMVHDAFIVKIVSLDDTGSGILQDQPQSLIEMAKAQLGIIDDEDGDMGHAAPGQPPAQHTTLGAPPGQQSLIPPTLGNQMQSMQSSETPQPRTLTPQQTQNGTR</sequence>
<keyword evidence="11 14" id="KW-0324">Glycolysis</keyword>
<dbReference type="SUPFAM" id="SSF51621">
    <property type="entry name" value="Phosphoenolpyruvate/pyruvate domain"/>
    <property type="match status" value="1"/>
</dbReference>
<dbReference type="SUPFAM" id="SSF50800">
    <property type="entry name" value="PK beta-barrel domain-like"/>
    <property type="match status" value="1"/>
</dbReference>
<dbReference type="GO" id="GO:0000287">
    <property type="term" value="F:magnesium ion binding"/>
    <property type="evidence" value="ECO:0007669"/>
    <property type="project" value="InterPro"/>
</dbReference>
<comment type="caution">
    <text evidence="18">The sequence shown here is derived from an EMBL/GenBank/DDBJ whole genome shotgun (WGS) entry which is preliminary data.</text>
</comment>
<dbReference type="EC" id="2.7.1.40" evidence="4 14"/>
<comment type="similarity">
    <text evidence="3 14">Belongs to the pyruvate kinase family.</text>
</comment>
<accession>A0AAW1RQW4</accession>
<evidence type="ECO:0000256" key="9">
    <source>
        <dbReference type="ARBA" id="ARBA00022840"/>
    </source>
</evidence>
<evidence type="ECO:0000256" key="2">
    <source>
        <dbReference type="ARBA" id="ARBA00004997"/>
    </source>
</evidence>
<dbReference type="InterPro" id="IPR015795">
    <property type="entry name" value="Pyrv_Knase_C"/>
</dbReference>
<keyword evidence="8 14" id="KW-0418">Kinase</keyword>
<evidence type="ECO:0000256" key="5">
    <source>
        <dbReference type="ARBA" id="ARBA00022679"/>
    </source>
</evidence>
<evidence type="ECO:0000256" key="1">
    <source>
        <dbReference type="ARBA" id="ARBA00001958"/>
    </source>
</evidence>
<dbReference type="InterPro" id="IPR015793">
    <property type="entry name" value="Pyrv_Knase_brl"/>
</dbReference>
<name>A0AAW1RQW4_9CHLO</name>
<keyword evidence="19" id="KW-1185">Reference proteome</keyword>
<feature type="domain" description="Pyruvate kinase barrel" evidence="16">
    <location>
        <begin position="35"/>
        <end position="384"/>
    </location>
</feature>
<comment type="cofactor">
    <cofactor evidence="1">
        <name>K(+)</name>
        <dbReference type="ChEBI" id="CHEBI:29103"/>
    </cofactor>
</comment>
<comment type="catalytic activity">
    <reaction evidence="13 14">
        <text>pyruvate + ATP = phosphoenolpyruvate + ADP + H(+)</text>
        <dbReference type="Rhea" id="RHEA:18157"/>
        <dbReference type="ChEBI" id="CHEBI:15361"/>
        <dbReference type="ChEBI" id="CHEBI:15378"/>
        <dbReference type="ChEBI" id="CHEBI:30616"/>
        <dbReference type="ChEBI" id="CHEBI:58702"/>
        <dbReference type="ChEBI" id="CHEBI:456216"/>
        <dbReference type="EC" id="2.7.1.40"/>
    </reaction>
</comment>
<evidence type="ECO:0000256" key="11">
    <source>
        <dbReference type="ARBA" id="ARBA00023152"/>
    </source>
</evidence>
<dbReference type="Gene3D" id="2.40.33.10">
    <property type="entry name" value="PK beta-barrel domain-like"/>
    <property type="match status" value="1"/>
</dbReference>
<dbReference type="Gene3D" id="3.20.20.60">
    <property type="entry name" value="Phosphoenolpyruvate-binding domains"/>
    <property type="match status" value="1"/>
</dbReference>
<organism evidence="18 19">
    <name type="scientific">Apatococcus lobatus</name>
    <dbReference type="NCBI Taxonomy" id="904363"/>
    <lineage>
        <taxon>Eukaryota</taxon>
        <taxon>Viridiplantae</taxon>
        <taxon>Chlorophyta</taxon>
        <taxon>core chlorophytes</taxon>
        <taxon>Trebouxiophyceae</taxon>
        <taxon>Chlorellales</taxon>
        <taxon>Chlorellaceae</taxon>
        <taxon>Apatococcus</taxon>
    </lineage>
</organism>
<evidence type="ECO:0000256" key="15">
    <source>
        <dbReference type="SAM" id="MobiDB-lite"/>
    </source>
</evidence>
<dbReference type="PANTHER" id="PTHR11817">
    <property type="entry name" value="PYRUVATE KINASE"/>
    <property type="match status" value="1"/>
</dbReference>
<keyword evidence="9" id="KW-0067">ATP-binding</keyword>
<dbReference type="SUPFAM" id="SSF52935">
    <property type="entry name" value="PK C-terminal domain-like"/>
    <property type="match status" value="1"/>
</dbReference>
<evidence type="ECO:0000256" key="14">
    <source>
        <dbReference type="RuleBase" id="RU000504"/>
    </source>
</evidence>
<protein>
    <recommendedName>
        <fullName evidence="4 14">Pyruvate kinase</fullName>
        <ecNumber evidence="4 14">2.7.1.40</ecNumber>
    </recommendedName>
</protein>
<gene>
    <name evidence="18" type="ORF">WJX74_003242</name>
</gene>
<evidence type="ECO:0000256" key="8">
    <source>
        <dbReference type="ARBA" id="ARBA00022777"/>
    </source>
</evidence>
<dbReference type="Gene3D" id="3.40.1380.20">
    <property type="entry name" value="Pyruvate kinase, C-terminal domain"/>
    <property type="match status" value="2"/>
</dbReference>
<keyword evidence="10 14" id="KW-0460">Magnesium</keyword>
<dbReference type="InterPro" id="IPR036918">
    <property type="entry name" value="Pyrv_Knase_C_sf"/>
</dbReference>
<feature type="compositionally biased region" description="Polar residues" evidence="15">
    <location>
        <begin position="635"/>
        <end position="665"/>
    </location>
</feature>
<dbReference type="AlphaFoldDB" id="A0AAW1RQW4"/>
<proteinExistence type="inferred from homology"/>
<dbReference type="InterPro" id="IPR001697">
    <property type="entry name" value="Pyr_Knase"/>
</dbReference>